<feature type="transmembrane region" description="Helical" evidence="1">
    <location>
        <begin position="47"/>
        <end position="67"/>
    </location>
</feature>
<feature type="transmembrane region" description="Helical" evidence="1">
    <location>
        <begin position="79"/>
        <end position="102"/>
    </location>
</feature>
<dbReference type="Proteomes" id="UP000005237">
    <property type="component" value="Unassembled WGS sequence"/>
</dbReference>
<reference evidence="2" key="2">
    <citation type="submission" date="2022-06" db="UniProtKB">
        <authorList>
            <consortium name="EnsemblMetazoa"/>
        </authorList>
    </citation>
    <scope>IDENTIFICATION</scope>
    <source>
        <strain evidence="2">DF5081</strain>
    </source>
</reference>
<evidence type="ECO:0000313" key="3">
    <source>
        <dbReference type="Proteomes" id="UP000005237"/>
    </source>
</evidence>
<sequence length="432" mass="49016">MVKHTTTEAPIFDWNHVWISEQTIIEARETLIGALYIALKPGSLPSACVFAFDCMLTIVHFIVSSYILDDFTTVFLGTVYFPCTFLKLIYIAECLSSAIWIAEISETINQIFNMTIILSCIGYNFMCLFVAKYRKNIPLPVSRAVFAPILLFCSFLVVVPKLLFQRNINNLFQFTTQLFGSLFLLAQIAWNLLIFVCKKLDPSTGNCESKGATDEESKANDVVRNANGRLVWASWFSLILVVLAIPQIGEVTSRLFHSQYEALQTRSLGTMEDAVTLAARDWRKLRDHGRCFALTSLNLAPNASDYYVPLTPGWAPYHFLSQSLAQLNALFLSLAIFLVLPTYRSVIFSCCSNYNRIIKVEEIKIEKSVDEAKISPKALEKEAEAMANHQKVDNFRHMPPFSIHNHFPIPHIINQPHLRIFVAPPTQNVRKY</sequence>
<feature type="transmembrane region" description="Helical" evidence="1">
    <location>
        <begin position="114"/>
        <end position="133"/>
    </location>
</feature>
<organism evidence="2 3">
    <name type="scientific">Caenorhabditis japonica</name>
    <dbReference type="NCBI Taxonomy" id="281687"/>
    <lineage>
        <taxon>Eukaryota</taxon>
        <taxon>Metazoa</taxon>
        <taxon>Ecdysozoa</taxon>
        <taxon>Nematoda</taxon>
        <taxon>Chromadorea</taxon>
        <taxon>Rhabditida</taxon>
        <taxon>Rhabditina</taxon>
        <taxon>Rhabditomorpha</taxon>
        <taxon>Rhabditoidea</taxon>
        <taxon>Rhabditidae</taxon>
        <taxon>Peloderinae</taxon>
        <taxon>Caenorhabditis</taxon>
    </lineage>
</organism>
<protein>
    <submittedName>
        <fullName evidence="2">Uncharacterized protein</fullName>
    </submittedName>
</protein>
<feature type="transmembrane region" description="Helical" evidence="1">
    <location>
        <begin position="230"/>
        <end position="249"/>
    </location>
</feature>
<keyword evidence="3" id="KW-1185">Reference proteome</keyword>
<evidence type="ECO:0000256" key="1">
    <source>
        <dbReference type="SAM" id="Phobius"/>
    </source>
</evidence>
<feature type="transmembrane region" description="Helical" evidence="1">
    <location>
        <begin position="324"/>
        <end position="343"/>
    </location>
</feature>
<keyword evidence="1" id="KW-1133">Transmembrane helix</keyword>
<dbReference type="EnsemblMetazoa" id="CJA04711.1">
    <property type="protein sequence ID" value="CJA04711.1"/>
    <property type="gene ID" value="WBGene00123915"/>
</dbReference>
<proteinExistence type="predicted"/>
<accession>A0A8R1HNK0</accession>
<keyword evidence="1" id="KW-0472">Membrane</keyword>
<feature type="transmembrane region" description="Helical" evidence="1">
    <location>
        <begin position="145"/>
        <end position="164"/>
    </location>
</feature>
<keyword evidence="1" id="KW-0812">Transmembrane</keyword>
<name>A0A8R1HNK0_CAEJA</name>
<evidence type="ECO:0000313" key="2">
    <source>
        <dbReference type="EnsemblMetazoa" id="CJA04711.1"/>
    </source>
</evidence>
<feature type="transmembrane region" description="Helical" evidence="1">
    <location>
        <begin position="176"/>
        <end position="196"/>
    </location>
</feature>
<reference evidence="3" key="1">
    <citation type="submission" date="2010-08" db="EMBL/GenBank/DDBJ databases">
        <authorList>
            <consortium name="Caenorhabditis japonica Sequencing Consortium"/>
            <person name="Wilson R.K."/>
        </authorList>
    </citation>
    <scope>NUCLEOTIDE SEQUENCE [LARGE SCALE GENOMIC DNA]</scope>
    <source>
        <strain evidence="3">DF5081</strain>
    </source>
</reference>
<dbReference type="AlphaFoldDB" id="A0A8R1HNK0"/>